<evidence type="ECO:0000256" key="9">
    <source>
        <dbReference type="HAMAP-Rule" id="MF_00135"/>
    </source>
</evidence>
<keyword evidence="7 9" id="KW-0057">Aromatic amino acid biosynthesis</keyword>
<dbReference type="Pfam" id="PF00697">
    <property type="entry name" value="PRAI"/>
    <property type="match status" value="1"/>
</dbReference>
<dbReference type="Gene3D" id="3.20.20.70">
    <property type="entry name" value="Aldolase class I"/>
    <property type="match status" value="1"/>
</dbReference>
<evidence type="ECO:0000256" key="2">
    <source>
        <dbReference type="ARBA" id="ARBA00004664"/>
    </source>
</evidence>
<sequence>MPELKVCGATSTADLGLLAAAGADLVGLWHGVPGGHADLTVGRLTSLAAAAHLITPVLVTLAADVRDVLAVSGIRVVQLHGYQPPGTVRALKELDVHVIKVLHVSGSSCPERPLIRAYERAGVDSFLVDAVGADGRIGSTARSLPPATVLDLVDAVSVPFLLAGGITSANADAFAEVAAHPLFRGVDVDTGARDASGAFDAAAVSALRRNWTERVAA</sequence>
<dbReference type="HAMAP" id="MF_00135">
    <property type="entry name" value="PRAI"/>
    <property type="match status" value="1"/>
</dbReference>
<evidence type="ECO:0000256" key="4">
    <source>
        <dbReference type="ARBA" id="ARBA00022272"/>
    </source>
</evidence>
<dbReference type="RefSeq" id="WP_090005034.1">
    <property type="nucleotide sequence ID" value="NZ_FNET01000002.1"/>
</dbReference>
<comment type="pathway">
    <text evidence="2 9">Amino-acid biosynthesis; L-tryptophan biosynthesis; L-tryptophan from chorismate: step 3/5.</text>
</comment>
<keyword evidence="8 9" id="KW-0413">Isomerase</keyword>
<dbReference type="Proteomes" id="UP000199682">
    <property type="component" value="Unassembled WGS sequence"/>
</dbReference>
<evidence type="ECO:0000256" key="8">
    <source>
        <dbReference type="ARBA" id="ARBA00023235"/>
    </source>
</evidence>
<comment type="similarity">
    <text evidence="9">Belongs to the TrpF family.</text>
</comment>
<evidence type="ECO:0000256" key="1">
    <source>
        <dbReference type="ARBA" id="ARBA00001164"/>
    </source>
</evidence>
<evidence type="ECO:0000256" key="6">
    <source>
        <dbReference type="ARBA" id="ARBA00022822"/>
    </source>
</evidence>
<dbReference type="InterPro" id="IPR001240">
    <property type="entry name" value="PRAI_dom"/>
</dbReference>
<dbReference type="EC" id="5.3.1.24" evidence="3 9"/>
<dbReference type="InterPro" id="IPR013785">
    <property type="entry name" value="Aldolase_TIM"/>
</dbReference>
<dbReference type="AlphaFoldDB" id="A0A1G8TRK2"/>
<gene>
    <name evidence="9" type="primary">trpF</name>
    <name evidence="11" type="ORF">SAMN04488074_10250</name>
</gene>
<dbReference type="EMBL" id="FNET01000002">
    <property type="protein sequence ID" value="SDJ43330.1"/>
    <property type="molecule type" value="Genomic_DNA"/>
</dbReference>
<reference evidence="12" key="1">
    <citation type="submission" date="2016-10" db="EMBL/GenBank/DDBJ databases">
        <authorList>
            <person name="Varghese N."/>
            <person name="Submissions S."/>
        </authorList>
    </citation>
    <scope>NUCLEOTIDE SEQUENCE [LARGE SCALE GENOMIC DNA]</scope>
    <source>
        <strain evidence="12">DSM 44796</strain>
    </source>
</reference>
<keyword evidence="6 9" id="KW-0822">Tryptophan biosynthesis</keyword>
<evidence type="ECO:0000313" key="11">
    <source>
        <dbReference type="EMBL" id="SDJ43330.1"/>
    </source>
</evidence>
<dbReference type="UniPathway" id="UPA00035">
    <property type="reaction ID" value="UER00042"/>
</dbReference>
<dbReference type="PANTHER" id="PTHR42894:SF1">
    <property type="entry name" value="N-(5'-PHOSPHORIBOSYL)ANTHRANILATE ISOMERASE"/>
    <property type="match status" value="1"/>
</dbReference>
<keyword evidence="5 9" id="KW-0028">Amino-acid biosynthesis</keyword>
<dbReference type="PANTHER" id="PTHR42894">
    <property type="entry name" value="N-(5'-PHOSPHORIBOSYL)ANTHRANILATE ISOMERASE"/>
    <property type="match status" value="1"/>
</dbReference>
<dbReference type="SUPFAM" id="SSF51366">
    <property type="entry name" value="Ribulose-phoshate binding barrel"/>
    <property type="match status" value="1"/>
</dbReference>
<evidence type="ECO:0000256" key="5">
    <source>
        <dbReference type="ARBA" id="ARBA00022605"/>
    </source>
</evidence>
<dbReference type="GO" id="GO:0000162">
    <property type="term" value="P:L-tryptophan biosynthetic process"/>
    <property type="evidence" value="ECO:0007669"/>
    <property type="project" value="UniProtKB-UniRule"/>
</dbReference>
<name>A0A1G8TRK2_9PSEU</name>
<evidence type="ECO:0000259" key="10">
    <source>
        <dbReference type="Pfam" id="PF00697"/>
    </source>
</evidence>
<dbReference type="InterPro" id="IPR011060">
    <property type="entry name" value="RibuloseP-bd_barrel"/>
</dbReference>
<dbReference type="GO" id="GO:0004640">
    <property type="term" value="F:phosphoribosylanthranilate isomerase activity"/>
    <property type="evidence" value="ECO:0007669"/>
    <property type="project" value="UniProtKB-UniRule"/>
</dbReference>
<feature type="domain" description="N-(5'phosphoribosyl) anthranilate isomerase (PRAI)" evidence="10">
    <location>
        <begin position="63"/>
        <end position="205"/>
    </location>
</feature>
<comment type="catalytic activity">
    <reaction evidence="1 9">
        <text>N-(5-phospho-beta-D-ribosyl)anthranilate = 1-(2-carboxyphenylamino)-1-deoxy-D-ribulose 5-phosphate</text>
        <dbReference type="Rhea" id="RHEA:21540"/>
        <dbReference type="ChEBI" id="CHEBI:18277"/>
        <dbReference type="ChEBI" id="CHEBI:58613"/>
        <dbReference type="EC" id="5.3.1.24"/>
    </reaction>
</comment>
<protein>
    <recommendedName>
        <fullName evidence="4 9">N-(5'-phosphoribosyl)anthranilate isomerase</fullName>
        <shortName evidence="9">PRAI</shortName>
        <ecNumber evidence="3 9">5.3.1.24</ecNumber>
    </recommendedName>
</protein>
<accession>A0A1G8TRK2</accession>
<evidence type="ECO:0000256" key="7">
    <source>
        <dbReference type="ARBA" id="ARBA00023141"/>
    </source>
</evidence>
<dbReference type="InterPro" id="IPR044643">
    <property type="entry name" value="TrpF_fam"/>
</dbReference>
<evidence type="ECO:0000313" key="12">
    <source>
        <dbReference type="Proteomes" id="UP000199682"/>
    </source>
</evidence>
<organism evidence="11 12">
    <name type="scientific">Lentzea albidocapillata subsp. violacea</name>
    <dbReference type="NCBI Taxonomy" id="128104"/>
    <lineage>
        <taxon>Bacteria</taxon>
        <taxon>Bacillati</taxon>
        <taxon>Actinomycetota</taxon>
        <taxon>Actinomycetes</taxon>
        <taxon>Pseudonocardiales</taxon>
        <taxon>Pseudonocardiaceae</taxon>
        <taxon>Lentzea</taxon>
    </lineage>
</organism>
<evidence type="ECO:0000256" key="3">
    <source>
        <dbReference type="ARBA" id="ARBA00012572"/>
    </source>
</evidence>
<proteinExistence type="inferred from homology"/>